<feature type="transmembrane region" description="Helical" evidence="8">
    <location>
        <begin position="78"/>
        <end position="98"/>
    </location>
</feature>
<evidence type="ECO:0000256" key="3">
    <source>
        <dbReference type="ARBA" id="ARBA00022448"/>
    </source>
</evidence>
<dbReference type="OrthoDB" id="9803444at2"/>
<dbReference type="Proteomes" id="UP000075260">
    <property type="component" value="Unassembled WGS sequence"/>
</dbReference>
<dbReference type="PANTHER" id="PTHR34979">
    <property type="entry name" value="INNER MEMBRANE PROTEIN YGAZ"/>
    <property type="match status" value="1"/>
</dbReference>
<gene>
    <name evidence="9" type="ORF">BE15_12370</name>
</gene>
<keyword evidence="3" id="KW-0813">Transport</keyword>
<organism evidence="9 10">
    <name type="scientific">Sorangium cellulosum</name>
    <name type="common">Polyangium cellulosum</name>
    <dbReference type="NCBI Taxonomy" id="56"/>
    <lineage>
        <taxon>Bacteria</taxon>
        <taxon>Pseudomonadati</taxon>
        <taxon>Myxococcota</taxon>
        <taxon>Polyangia</taxon>
        <taxon>Polyangiales</taxon>
        <taxon>Polyangiaceae</taxon>
        <taxon>Sorangium</taxon>
    </lineage>
</organism>
<dbReference type="InterPro" id="IPR011606">
    <property type="entry name" value="Brnchd-chn_aa_trnsp_permease"/>
</dbReference>
<dbReference type="Pfam" id="PF03591">
    <property type="entry name" value="AzlC"/>
    <property type="match status" value="1"/>
</dbReference>
<evidence type="ECO:0000256" key="2">
    <source>
        <dbReference type="ARBA" id="ARBA00010735"/>
    </source>
</evidence>
<sequence>MSLSASVRATALHPEFRRGARDMLQVSFGVAAWGLVTGVAMVKSGLAPPLAALMSLLVFAGSAQLATMPLIASGAPMWVIWATATCVNLRFVIFSAMWRPYFARLPRWRRCLIGYFSGDLNYVIFMKRFPDPTPSPAHEPYYWGGVATNWSSWHGSSLGGIALADVIPVEWGLGFAGVLALLGIACSLLQDRATWLSGGTAASAAVAAYALPLKLNILVAIAAAVAVGLGIEATEDAQRRARERAEEARR</sequence>
<name>A0A150QHV3_SORCE</name>
<dbReference type="PANTHER" id="PTHR34979:SF1">
    <property type="entry name" value="INNER MEMBRANE PROTEIN YGAZ"/>
    <property type="match status" value="1"/>
</dbReference>
<evidence type="ECO:0000256" key="8">
    <source>
        <dbReference type="SAM" id="Phobius"/>
    </source>
</evidence>
<evidence type="ECO:0000256" key="6">
    <source>
        <dbReference type="ARBA" id="ARBA00022989"/>
    </source>
</evidence>
<feature type="transmembrane region" description="Helical" evidence="8">
    <location>
        <begin position="217"/>
        <end position="234"/>
    </location>
</feature>
<comment type="caution">
    <text evidence="9">The sequence shown here is derived from an EMBL/GenBank/DDBJ whole genome shotgun (WGS) entry which is preliminary data.</text>
</comment>
<comment type="similarity">
    <text evidence="2">Belongs to the AzlC family.</text>
</comment>
<keyword evidence="6 8" id="KW-1133">Transmembrane helix</keyword>
<dbReference type="RefSeq" id="WP_061609857.1">
    <property type="nucleotide sequence ID" value="NZ_JEMA01000652.1"/>
</dbReference>
<keyword evidence="7 8" id="KW-0472">Membrane</keyword>
<feature type="transmembrane region" description="Helical" evidence="8">
    <location>
        <begin position="23"/>
        <end position="42"/>
    </location>
</feature>
<evidence type="ECO:0000256" key="4">
    <source>
        <dbReference type="ARBA" id="ARBA00022475"/>
    </source>
</evidence>
<dbReference type="GO" id="GO:0005886">
    <property type="term" value="C:plasma membrane"/>
    <property type="evidence" value="ECO:0007669"/>
    <property type="project" value="UniProtKB-SubCell"/>
</dbReference>
<keyword evidence="4" id="KW-1003">Cell membrane</keyword>
<proteinExistence type="inferred from homology"/>
<keyword evidence="5 8" id="KW-0812">Transmembrane</keyword>
<evidence type="ECO:0000313" key="10">
    <source>
        <dbReference type="Proteomes" id="UP000075260"/>
    </source>
</evidence>
<dbReference type="GO" id="GO:1903785">
    <property type="term" value="P:L-valine transmembrane transport"/>
    <property type="evidence" value="ECO:0007669"/>
    <property type="project" value="TreeGrafter"/>
</dbReference>
<dbReference type="AlphaFoldDB" id="A0A150QHV3"/>
<dbReference type="EMBL" id="JEMA01000652">
    <property type="protein sequence ID" value="KYF67432.1"/>
    <property type="molecule type" value="Genomic_DNA"/>
</dbReference>
<reference evidence="9 10" key="1">
    <citation type="submission" date="2014-02" db="EMBL/GenBank/DDBJ databases">
        <title>The small core and large imbalanced accessory genome model reveals a collaborative survival strategy of Sorangium cellulosum strains in nature.</title>
        <authorList>
            <person name="Han K."/>
            <person name="Peng R."/>
            <person name="Blom J."/>
            <person name="Li Y.-Z."/>
        </authorList>
    </citation>
    <scope>NUCLEOTIDE SEQUENCE [LARGE SCALE GENOMIC DNA]</scope>
    <source>
        <strain evidence="9 10">So0008-312</strain>
    </source>
</reference>
<protein>
    <submittedName>
        <fullName evidence="9">Branched-chain amino acid ABC transporter permease</fullName>
    </submittedName>
</protein>
<evidence type="ECO:0000256" key="7">
    <source>
        <dbReference type="ARBA" id="ARBA00023136"/>
    </source>
</evidence>
<comment type="subcellular location">
    <subcellularLocation>
        <location evidence="1">Cell membrane</location>
        <topology evidence="1">Multi-pass membrane protein</topology>
    </subcellularLocation>
</comment>
<feature type="transmembrane region" description="Helical" evidence="8">
    <location>
        <begin position="171"/>
        <end position="189"/>
    </location>
</feature>
<evidence type="ECO:0000313" key="9">
    <source>
        <dbReference type="EMBL" id="KYF67432.1"/>
    </source>
</evidence>
<evidence type="ECO:0000256" key="1">
    <source>
        <dbReference type="ARBA" id="ARBA00004651"/>
    </source>
</evidence>
<accession>A0A150QHV3</accession>
<evidence type="ECO:0000256" key="5">
    <source>
        <dbReference type="ARBA" id="ARBA00022692"/>
    </source>
</evidence>